<evidence type="ECO:0000256" key="2">
    <source>
        <dbReference type="ARBA" id="ARBA00022670"/>
    </source>
</evidence>
<dbReference type="Pfam" id="PF13365">
    <property type="entry name" value="Trypsin_2"/>
    <property type="match status" value="1"/>
</dbReference>
<dbReference type="SUPFAM" id="SSF50156">
    <property type="entry name" value="PDZ domain-like"/>
    <property type="match status" value="1"/>
</dbReference>
<comment type="similarity">
    <text evidence="1">Belongs to the peptidase S1C family.</text>
</comment>
<name>A0AA38FGH9_TAXCH</name>
<dbReference type="OMA" id="FRVGECG"/>
<organism evidence="6 7">
    <name type="scientific">Taxus chinensis</name>
    <name type="common">Chinese yew</name>
    <name type="synonym">Taxus wallichiana var. chinensis</name>
    <dbReference type="NCBI Taxonomy" id="29808"/>
    <lineage>
        <taxon>Eukaryota</taxon>
        <taxon>Viridiplantae</taxon>
        <taxon>Streptophyta</taxon>
        <taxon>Embryophyta</taxon>
        <taxon>Tracheophyta</taxon>
        <taxon>Spermatophyta</taxon>
        <taxon>Pinopsida</taxon>
        <taxon>Pinidae</taxon>
        <taxon>Conifers II</taxon>
        <taxon>Cupressales</taxon>
        <taxon>Taxaceae</taxon>
        <taxon>Taxus</taxon>
    </lineage>
</organism>
<dbReference type="InterPro" id="IPR036034">
    <property type="entry name" value="PDZ_sf"/>
</dbReference>
<dbReference type="InterPro" id="IPR009003">
    <property type="entry name" value="Peptidase_S1_PA"/>
</dbReference>
<dbReference type="EMBL" id="JAHRHJ020000009">
    <property type="protein sequence ID" value="KAH9301553.1"/>
    <property type="molecule type" value="Genomic_DNA"/>
</dbReference>
<feature type="domain" description="Protease Do-like PDZ" evidence="5">
    <location>
        <begin position="467"/>
        <end position="611"/>
    </location>
</feature>
<dbReference type="InterPro" id="IPR041517">
    <property type="entry name" value="DEGP_PDZ"/>
</dbReference>
<comment type="caution">
    <text evidence="6">The sequence shown here is derived from an EMBL/GenBank/DDBJ whole genome shotgun (WGS) entry which is preliminary data.</text>
</comment>
<dbReference type="PRINTS" id="PR00834">
    <property type="entry name" value="PROTEASES2C"/>
</dbReference>
<dbReference type="InterPro" id="IPR043504">
    <property type="entry name" value="Peptidase_S1_PA_chymotrypsin"/>
</dbReference>
<dbReference type="Gene3D" id="2.40.10.10">
    <property type="entry name" value="Trypsin-like serine proteases"/>
    <property type="match status" value="2"/>
</dbReference>
<dbReference type="GO" id="GO:0004252">
    <property type="term" value="F:serine-type endopeptidase activity"/>
    <property type="evidence" value="ECO:0007669"/>
    <property type="project" value="InterPro"/>
</dbReference>
<keyword evidence="4" id="KW-0720">Serine protease</keyword>
<keyword evidence="7" id="KW-1185">Reference proteome</keyword>
<evidence type="ECO:0000313" key="6">
    <source>
        <dbReference type="EMBL" id="KAH9301553.1"/>
    </source>
</evidence>
<dbReference type="InterPro" id="IPR046449">
    <property type="entry name" value="DEGP_PDZ_sf"/>
</dbReference>
<dbReference type="SUPFAM" id="SSF50494">
    <property type="entry name" value="Trypsin-like serine proteases"/>
    <property type="match status" value="1"/>
</dbReference>
<gene>
    <name evidence="6" type="ORF">KI387_013136</name>
</gene>
<keyword evidence="3" id="KW-0378">Hydrolase</keyword>
<evidence type="ECO:0000256" key="4">
    <source>
        <dbReference type="ARBA" id="ARBA00022825"/>
    </source>
</evidence>
<accession>A0AA38FGH9</accession>
<keyword evidence="2" id="KW-0645">Protease</keyword>
<evidence type="ECO:0000259" key="5">
    <source>
        <dbReference type="Pfam" id="PF17815"/>
    </source>
</evidence>
<evidence type="ECO:0000256" key="3">
    <source>
        <dbReference type="ARBA" id="ARBA00022801"/>
    </source>
</evidence>
<sequence>MVSFSRSRALRRLLSPLVILTQRLSCCPNNANRMERGNRVMGYESNPVSNFLKSIHCFPMPLVKSPAHEELIDTVPIRSLQRMSKSALEFGNAGLLSRSFTVRKVSYLRSIYCFNFFQLPAKSENPGTQHVHTEAVSSGESSTRSDAYAAIELALDAVVKVFTVTSSPNYFLPWQNKPQRELTGSGFVISGRRILTNAHVVADQTFVLVRKHGSPTKYRAEVQAVGHECDLALLTVNNEEFWEGVNFLEFGNIPYLQEAVAVVGYPQGGDNISVTKGVVSRVELSQYTHGAANLMAIQIDAAINPGNSGGPAIMDEKVAGVAFQNLAGAENIGYIIPVPVIEHFMSDVNEWGKYIGFCTLGVSCQPTENVQLRDHLKMPPGLTGVLVNKINPLCDSHRMLKKDDVIIAFDGVPIANDGTVHFRNRERITFDHLVSMKKAGGTGAVRVLRDGVQHEFHIKLGPPQSLVPVHQFDKLPSYFIFAGLVFTPLTQPYLHEYGDDWYNTSPRRLCQHALTELPKKLGEQIIILSQVLMDDINTGYERLSEFQVKKVNGVEVDNLKHLRHSVESCTEKSLRFDLDDERVVVLNYEDAKDATSRILKRHRIPSAMSLDLMEDAEREELECKERADDASIEQTVAMSKI</sequence>
<dbReference type="InterPro" id="IPR001940">
    <property type="entry name" value="Peptidase_S1C"/>
</dbReference>
<evidence type="ECO:0000256" key="1">
    <source>
        <dbReference type="ARBA" id="ARBA00010541"/>
    </source>
</evidence>
<dbReference type="Pfam" id="PF17815">
    <property type="entry name" value="PDZ_3"/>
    <property type="match status" value="1"/>
</dbReference>
<reference evidence="6 7" key="1">
    <citation type="journal article" date="2021" name="Nat. Plants">
        <title>The Taxus genome provides insights into paclitaxel biosynthesis.</title>
        <authorList>
            <person name="Xiong X."/>
            <person name="Gou J."/>
            <person name="Liao Q."/>
            <person name="Li Y."/>
            <person name="Zhou Q."/>
            <person name="Bi G."/>
            <person name="Li C."/>
            <person name="Du R."/>
            <person name="Wang X."/>
            <person name="Sun T."/>
            <person name="Guo L."/>
            <person name="Liang H."/>
            <person name="Lu P."/>
            <person name="Wu Y."/>
            <person name="Zhang Z."/>
            <person name="Ro D.K."/>
            <person name="Shang Y."/>
            <person name="Huang S."/>
            <person name="Yan J."/>
        </authorList>
    </citation>
    <scope>NUCLEOTIDE SEQUENCE [LARGE SCALE GENOMIC DNA]</scope>
    <source>
        <strain evidence="6">Ta-2019</strain>
    </source>
</reference>
<proteinExistence type="inferred from homology"/>
<dbReference type="Proteomes" id="UP000824469">
    <property type="component" value="Unassembled WGS sequence"/>
</dbReference>
<dbReference type="AlphaFoldDB" id="A0AA38FGH9"/>
<dbReference type="Gene3D" id="2.30.42.10">
    <property type="match status" value="1"/>
</dbReference>
<dbReference type="PANTHER" id="PTHR45980:SF9">
    <property type="entry name" value="PROTEASE DO-LIKE 10, MITOCHONDRIAL-RELATED"/>
    <property type="match status" value="1"/>
</dbReference>
<dbReference type="Gene3D" id="3.20.190.20">
    <property type="match status" value="1"/>
</dbReference>
<protein>
    <recommendedName>
        <fullName evidence="5">Protease Do-like PDZ domain-containing protein</fullName>
    </recommendedName>
</protein>
<evidence type="ECO:0000313" key="7">
    <source>
        <dbReference type="Proteomes" id="UP000824469"/>
    </source>
</evidence>
<dbReference type="GO" id="GO:0006508">
    <property type="term" value="P:proteolysis"/>
    <property type="evidence" value="ECO:0007669"/>
    <property type="project" value="UniProtKB-KW"/>
</dbReference>
<dbReference type="PANTHER" id="PTHR45980">
    <property type="match status" value="1"/>
</dbReference>